<keyword evidence="1" id="KW-1133">Transmembrane helix</keyword>
<keyword evidence="3" id="KW-1185">Reference proteome</keyword>
<reference evidence="2" key="1">
    <citation type="submission" date="2021-01" db="EMBL/GenBank/DDBJ databases">
        <title>Modified the classification status of verrucomicrobia.</title>
        <authorList>
            <person name="Feng X."/>
        </authorList>
    </citation>
    <scope>NUCLEOTIDE SEQUENCE</scope>
    <source>
        <strain evidence="2">JCM 18052</strain>
    </source>
</reference>
<keyword evidence="1" id="KW-0472">Membrane</keyword>
<protein>
    <recommendedName>
        <fullName evidence="4">DUF4381 domain-containing protein</fullName>
    </recommendedName>
</protein>
<name>A0A934R9Z7_9BACT</name>
<comment type="caution">
    <text evidence="2">The sequence shown here is derived from an EMBL/GenBank/DDBJ whole genome shotgun (WGS) entry which is preliminary data.</text>
</comment>
<evidence type="ECO:0000313" key="3">
    <source>
        <dbReference type="Proteomes" id="UP000600139"/>
    </source>
</evidence>
<sequence>MNEKSTSFELKEPTSPEALVPASWVEPWMVASFVLLLLAVLAFFTFKKKRPSVPDMSAANRAAHAEAVAALAGIGDVVPRVAAVQCSLILRRYLSVVAGDPALFETHEEYVSRHESLKRFTEDARNAAKPALARLAAIKYSPAVAGTDTPQVVAESQALLEILNQGAPA</sequence>
<organism evidence="2 3">
    <name type="scientific">Luteolibacter yonseiensis</name>
    <dbReference type="NCBI Taxonomy" id="1144680"/>
    <lineage>
        <taxon>Bacteria</taxon>
        <taxon>Pseudomonadati</taxon>
        <taxon>Verrucomicrobiota</taxon>
        <taxon>Verrucomicrobiia</taxon>
        <taxon>Verrucomicrobiales</taxon>
        <taxon>Verrucomicrobiaceae</taxon>
        <taxon>Luteolibacter</taxon>
    </lineage>
</organism>
<gene>
    <name evidence="2" type="ORF">JIN84_19850</name>
</gene>
<proteinExistence type="predicted"/>
<keyword evidence="1" id="KW-0812">Transmembrane</keyword>
<evidence type="ECO:0000256" key="1">
    <source>
        <dbReference type="SAM" id="Phobius"/>
    </source>
</evidence>
<feature type="transmembrane region" description="Helical" evidence="1">
    <location>
        <begin position="28"/>
        <end position="46"/>
    </location>
</feature>
<dbReference type="Proteomes" id="UP000600139">
    <property type="component" value="Unassembled WGS sequence"/>
</dbReference>
<evidence type="ECO:0008006" key="4">
    <source>
        <dbReference type="Google" id="ProtNLM"/>
    </source>
</evidence>
<evidence type="ECO:0000313" key="2">
    <source>
        <dbReference type="EMBL" id="MBK1817885.1"/>
    </source>
</evidence>
<dbReference type="RefSeq" id="WP_200352810.1">
    <property type="nucleotide sequence ID" value="NZ_BAABHZ010000001.1"/>
</dbReference>
<accession>A0A934R9Z7</accession>
<dbReference type="AlphaFoldDB" id="A0A934R9Z7"/>
<dbReference type="EMBL" id="JAENIK010000012">
    <property type="protein sequence ID" value="MBK1817885.1"/>
    <property type="molecule type" value="Genomic_DNA"/>
</dbReference>